<keyword evidence="2" id="KW-1185">Reference proteome</keyword>
<evidence type="ECO:0000313" key="1">
    <source>
        <dbReference type="EMBL" id="GAA4072049.1"/>
    </source>
</evidence>
<dbReference type="Proteomes" id="UP001499984">
    <property type="component" value="Unassembled WGS sequence"/>
</dbReference>
<organism evidence="1 2">
    <name type="scientific">Streptomyces shaanxiensis</name>
    <dbReference type="NCBI Taxonomy" id="653357"/>
    <lineage>
        <taxon>Bacteria</taxon>
        <taxon>Bacillati</taxon>
        <taxon>Actinomycetota</taxon>
        <taxon>Actinomycetes</taxon>
        <taxon>Kitasatosporales</taxon>
        <taxon>Streptomycetaceae</taxon>
        <taxon>Streptomyces</taxon>
    </lineage>
</organism>
<name>A0ABP7VQV1_9ACTN</name>
<gene>
    <name evidence="1" type="ORF">GCM10022233_56340</name>
</gene>
<dbReference type="EMBL" id="BAAAZY010000013">
    <property type="protein sequence ID" value="GAA4072049.1"/>
    <property type="molecule type" value="Genomic_DNA"/>
</dbReference>
<comment type="caution">
    <text evidence="1">The sequence shown here is derived from an EMBL/GenBank/DDBJ whole genome shotgun (WGS) entry which is preliminary data.</text>
</comment>
<sequence>MTPHSDPGGSMSNATSLCATCGIELVPTPRRRDRPDSRFCTATCRALWERTHGTRIAPGPPTAEPAGTGEAVEAVKVLGAAGADAGHSVPLPPLGTEHSCPHCGHQLTIVNFVLPSLDSAGAVDATDEGDVGSRYSAG</sequence>
<evidence type="ECO:0000313" key="2">
    <source>
        <dbReference type="Proteomes" id="UP001499984"/>
    </source>
</evidence>
<proteinExistence type="predicted"/>
<protein>
    <submittedName>
        <fullName evidence="1">Uncharacterized protein</fullName>
    </submittedName>
</protein>
<reference evidence="2" key="1">
    <citation type="journal article" date="2019" name="Int. J. Syst. Evol. Microbiol.">
        <title>The Global Catalogue of Microorganisms (GCM) 10K type strain sequencing project: providing services to taxonomists for standard genome sequencing and annotation.</title>
        <authorList>
            <consortium name="The Broad Institute Genomics Platform"/>
            <consortium name="The Broad Institute Genome Sequencing Center for Infectious Disease"/>
            <person name="Wu L."/>
            <person name="Ma J."/>
        </authorList>
    </citation>
    <scope>NUCLEOTIDE SEQUENCE [LARGE SCALE GENOMIC DNA]</scope>
    <source>
        <strain evidence="2">JCM 16925</strain>
    </source>
</reference>
<accession>A0ABP7VQV1</accession>